<evidence type="ECO:0000256" key="3">
    <source>
        <dbReference type="ARBA" id="ARBA00004729"/>
    </source>
</evidence>
<dbReference type="Pfam" id="PF00694">
    <property type="entry name" value="Aconitase_C"/>
    <property type="match status" value="1"/>
</dbReference>
<keyword evidence="8" id="KW-0028">Amino-acid biosynthesis</keyword>
<evidence type="ECO:0000313" key="13">
    <source>
        <dbReference type="Proteomes" id="UP000886476"/>
    </source>
</evidence>
<comment type="function">
    <text evidence="2">Catalyzes the isomerization between 2-isopropylmalate and 3-isopropylmalate, via the formation of 2-isopropylmaleate.</text>
</comment>
<dbReference type="CDD" id="cd01577">
    <property type="entry name" value="IPMI_Swivel"/>
    <property type="match status" value="1"/>
</dbReference>
<dbReference type="InterPro" id="IPR015928">
    <property type="entry name" value="Aconitase/3IPM_dehydase_swvl"/>
</dbReference>
<evidence type="ECO:0000256" key="10">
    <source>
        <dbReference type="ARBA" id="ARBA00023304"/>
    </source>
</evidence>
<comment type="pathway">
    <text evidence="3">Amino-acid biosynthesis; L-leucine biosynthesis; L-leucine from 3-methyl-2-oxobutanoate: step 2/4.</text>
</comment>
<sequence length="206" mass="22702">MKPFDILTTSACALPLASIDTDQLIPARFMKRSRADGYGQFLLYDMRYDESGKPRPDFPLHAMASQGAEVLVTRRNFGAGSSREAAVYALVDFGFRCVIAPSFGDIFASNAVNNGLLPAKVSEADAEEILAQLQTVSAAITVDLRESLIRLGNRNYSFTIDPIWQLKLLNGWDDLDLTLSLKGDIVGFEERDGGDRPWVRLADRPA</sequence>
<dbReference type="Gene3D" id="3.20.19.10">
    <property type="entry name" value="Aconitase, domain 4"/>
    <property type="match status" value="1"/>
</dbReference>
<keyword evidence="9 12" id="KW-0456">Lyase</keyword>
<evidence type="ECO:0000259" key="11">
    <source>
        <dbReference type="Pfam" id="PF00694"/>
    </source>
</evidence>
<dbReference type="NCBIfam" id="TIGR00171">
    <property type="entry name" value="leuD"/>
    <property type="match status" value="1"/>
</dbReference>
<gene>
    <name evidence="12" type="primary">leuD</name>
    <name evidence="12" type="ORF">HL667_12495</name>
</gene>
<dbReference type="EC" id="4.2.1.33" evidence="6"/>
<dbReference type="InterPro" id="IPR000573">
    <property type="entry name" value="AconitaseA/IPMdHydase_ssu_swvl"/>
</dbReference>
<evidence type="ECO:0000256" key="1">
    <source>
        <dbReference type="ARBA" id="ARBA00000491"/>
    </source>
</evidence>
<feature type="domain" description="Aconitase A/isopropylmalate dehydratase small subunit swivel" evidence="11">
    <location>
        <begin position="13"/>
        <end position="123"/>
    </location>
</feature>
<evidence type="ECO:0000256" key="2">
    <source>
        <dbReference type="ARBA" id="ARBA00002695"/>
    </source>
</evidence>
<dbReference type="NCBIfam" id="NF002458">
    <property type="entry name" value="PRK01641.1"/>
    <property type="match status" value="1"/>
</dbReference>
<comment type="subunit">
    <text evidence="5">Heterodimer of LeuC and LeuD.</text>
</comment>
<evidence type="ECO:0000256" key="8">
    <source>
        <dbReference type="ARBA" id="ARBA00022605"/>
    </source>
</evidence>
<protein>
    <recommendedName>
        <fullName evidence="6">3-isopropylmalate dehydratase</fullName>
        <ecNumber evidence="6">4.2.1.33</ecNumber>
    </recommendedName>
</protein>
<proteinExistence type="inferred from homology"/>
<dbReference type="RefSeq" id="WP_172110892.1">
    <property type="nucleotide sequence ID" value="NZ_JABFDM010000001.1"/>
</dbReference>
<dbReference type="InterPro" id="IPR004431">
    <property type="entry name" value="3-IsopropMal_deHydase_ssu"/>
</dbReference>
<dbReference type="EMBL" id="JABFDN010000003">
    <property type="protein sequence ID" value="NPU65815.1"/>
    <property type="molecule type" value="Genomic_DNA"/>
</dbReference>
<evidence type="ECO:0000256" key="7">
    <source>
        <dbReference type="ARBA" id="ARBA00022430"/>
    </source>
</evidence>
<reference evidence="12" key="1">
    <citation type="submission" date="2020-05" db="EMBL/GenBank/DDBJ databases">
        <title>Nod-independent and nitrogen-fixing Bradyrhizobium aeschynomene sp. nov. isolated from nodules of Aeschynomene indica.</title>
        <authorList>
            <person name="Zhang Z."/>
        </authorList>
    </citation>
    <scope>NUCLEOTIDE SEQUENCE</scope>
    <source>
        <strain evidence="12">83012</strain>
    </source>
</reference>
<accession>A0ABX2CDT9</accession>
<keyword evidence="10" id="KW-0100">Branched-chain amino acid biosynthesis</keyword>
<dbReference type="InterPro" id="IPR033940">
    <property type="entry name" value="IPMI_Swivel"/>
</dbReference>
<evidence type="ECO:0000256" key="5">
    <source>
        <dbReference type="ARBA" id="ARBA00011271"/>
    </source>
</evidence>
<keyword evidence="13" id="KW-1185">Reference proteome</keyword>
<dbReference type="PANTHER" id="PTHR43345">
    <property type="entry name" value="3-ISOPROPYLMALATE DEHYDRATASE SMALL SUBUNIT 2-RELATED-RELATED"/>
    <property type="match status" value="1"/>
</dbReference>
<name>A0ABX2CDT9_9BRAD</name>
<comment type="similarity">
    <text evidence="4">Belongs to the LeuD family. LeuD type 1 subfamily.</text>
</comment>
<evidence type="ECO:0000313" key="12">
    <source>
        <dbReference type="EMBL" id="NPU65815.1"/>
    </source>
</evidence>
<comment type="caution">
    <text evidence="12">The sequence shown here is derived from an EMBL/GenBank/DDBJ whole genome shotgun (WGS) entry which is preliminary data.</text>
</comment>
<evidence type="ECO:0000256" key="9">
    <source>
        <dbReference type="ARBA" id="ARBA00023239"/>
    </source>
</evidence>
<dbReference type="GO" id="GO:0003861">
    <property type="term" value="F:3-isopropylmalate dehydratase activity"/>
    <property type="evidence" value="ECO:0007669"/>
    <property type="project" value="UniProtKB-EC"/>
</dbReference>
<evidence type="ECO:0000256" key="4">
    <source>
        <dbReference type="ARBA" id="ARBA00009845"/>
    </source>
</evidence>
<evidence type="ECO:0000256" key="6">
    <source>
        <dbReference type="ARBA" id="ARBA00011998"/>
    </source>
</evidence>
<dbReference type="InterPro" id="IPR050075">
    <property type="entry name" value="LeuD"/>
</dbReference>
<comment type="catalytic activity">
    <reaction evidence="1">
        <text>(2R,3S)-3-isopropylmalate = (2S)-2-isopropylmalate</text>
        <dbReference type="Rhea" id="RHEA:32287"/>
        <dbReference type="ChEBI" id="CHEBI:1178"/>
        <dbReference type="ChEBI" id="CHEBI:35121"/>
        <dbReference type="EC" id="4.2.1.33"/>
    </reaction>
</comment>
<dbReference type="SUPFAM" id="SSF52016">
    <property type="entry name" value="LeuD/IlvD-like"/>
    <property type="match status" value="1"/>
</dbReference>
<dbReference type="Proteomes" id="UP000886476">
    <property type="component" value="Unassembled WGS sequence"/>
</dbReference>
<organism evidence="12 13">
    <name type="scientific">Bradyrhizobium aeschynomenes</name>
    <dbReference type="NCBI Taxonomy" id="2734909"/>
    <lineage>
        <taxon>Bacteria</taxon>
        <taxon>Pseudomonadati</taxon>
        <taxon>Pseudomonadota</taxon>
        <taxon>Alphaproteobacteria</taxon>
        <taxon>Hyphomicrobiales</taxon>
        <taxon>Nitrobacteraceae</taxon>
        <taxon>Bradyrhizobium</taxon>
    </lineage>
</organism>
<dbReference type="PANTHER" id="PTHR43345:SF5">
    <property type="entry name" value="3-ISOPROPYLMALATE DEHYDRATASE SMALL SUBUNIT"/>
    <property type="match status" value="1"/>
</dbReference>
<keyword evidence="7" id="KW-0432">Leucine biosynthesis</keyword>